<evidence type="ECO:0000313" key="9">
    <source>
        <dbReference type="EMBL" id="THV44195.1"/>
    </source>
</evidence>
<dbReference type="InterPro" id="IPR036282">
    <property type="entry name" value="Glutathione-S-Trfase_C_sf"/>
</dbReference>
<feature type="domain" description="GST N-terminal" evidence="7">
    <location>
        <begin position="4"/>
        <end position="85"/>
    </location>
</feature>
<accession>A0A4S8QM92</accession>
<dbReference type="Gene3D" id="1.20.1050.130">
    <property type="match status" value="1"/>
</dbReference>
<dbReference type="InterPro" id="IPR004045">
    <property type="entry name" value="Glutathione_S-Trfase_N"/>
</dbReference>
<proteinExistence type="inferred from homology"/>
<dbReference type="Pfam" id="PF02798">
    <property type="entry name" value="GST_N"/>
    <property type="match status" value="1"/>
</dbReference>
<dbReference type="SFLD" id="SFLDG00358">
    <property type="entry name" value="Main_(cytGST)"/>
    <property type="match status" value="1"/>
</dbReference>
<evidence type="ECO:0000313" key="10">
    <source>
        <dbReference type="Proteomes" id="UP000308671"/>
    </source>
</evidence>
<dbReference type="InterPro" id="IPR004046">
    <property type="entry name" value="GST_C"/>
</dbReference>
<gene>
    <name evidence="9" type="ORF">BGAL_0705g00040</name>
</gene>
<dbReference type="PROSITE" id="PS50405">
    <property type="entry name" value="GST_CTER"/>
    <property type="match status" value="1"/>
</dbReference>
<dbReference type="Proteomes" id="UP000308671">
    <property type="component" value="Unassembled WGS sequence"/>
</dbReference>
<keyword evidence="10" id="KW-1185">Reference proteome</keyword>
<dbReference type="PROSITE" id="PS50404">
    <property type="entry name" value="GST_NTER"/>
    <property type="match status" value="1"/>
</dbReference>
<dbReference type="PANTHER" id="PTHR44051:SF3">
    <property type="entry name" value="TRANSCRIPTIONAL REGULATOR URE2"/>
    <property type="match status" value="1"/>
</dbReference>
<dbReference type="CDD" id="cd03048">
    <property type="entry name" value="GST_N_Ure2p_like"/>
    <property type="match status" value="1"/>
</dbReference>
<dbReference type="Pfam" id="PF00043">
    <property type="entry name" value="GST_C"/>
    <property type="match status" value="1"/>
</dbReference>
<evidence type="ECO:0000256" key="4">
    <source>
        <dbReference type="ARBA" id="ARBA00047960"/>
    </source>
</evidence>
<comment type="similarity">
    <text evidence="1 6">Belongs to the GST superfamily.</text>
</comment>
<dbReference type="GO" id="GO:0004364">
    <property type="term" value="F:glutathione transferase activity"/>
    <property type="evidence" value="ECO:0007669"/>
    <property type="project" value="UniProtKB-EC"/>
</dbReference>
<dbReference type="EMBL" id="PQXL01000700">
    <property type="protein sequence ID" value="THV44195.1"/>
    <property type="molecule type" value="Genomic_DNA"/>
</dbReference>
<dbReference type="FunFam" id="1.20.1050.130:FF:000016">
    <property type="entry name" value="Glutathione S-transferase 1"/>
    <property type="match status" value="1"/>
</dbReference>
<dbReference type="SUPFAM" id="SSF52833">
    <property type="entry name" value="Thioredoxin-like"/>
    <property type="match status" value="1"/>
</dbReference>
<organism evidence="9 10">
    <name type="scientific">Botrytis galanthina</name>
    <dbReference type="NCBI Taxonomy" id="278940"/>
    <lineage>
        <taxon>Eukaryota</taxon>
        <taxon>Fungi</taxon>
        <taxon>Dikarya</taxon>
        <taxon>Ascomycota</taxon>
        <taxon>Pezizomycotina</taxon>
        <taxon>Leotiomycetes</taxon>
        <taxon>Helotiales</taxon>
        <taxon>Sclerotiniaceae</taxon>
        <taxon>Botrytis</taxon>
    </lineage>
</organism>
<keyword evidence="3" id="KW-0808">Transferase</keyword>
<evidence type="ECO:0000256" key="1">
    <source>
        <dbReference type="ARBA" id="ARBA00007409"/>
    </source>
</evidence>
<evidence type="ECO:0000256" key="3">
    <source>
        <dbReference type="ARBA" id="ARBA00022679"/>
    </source>
</evidence>
<comment type="caution">
    <text evidence="9">The sequence shown here is derived from an EMBL/GenBank/DDBJ whole genome shotgun (WGS) entry which is preliminary data.</text>
</comment>
<name>A0A4S8QM92_9HELO</name>
<dbReference type="SFLD" id="SFLDS00019">
    <property type="entry name" value="Glutathione_Transferase_(cytos"/>
    <property type="match status" value="1"/>
</dbReference>
<evidence type="ECO:0000256" key="5">
    <source>
        <dbReference type="ARBA" id="ARBA00060024"/>
    </source>
</evidence>
<dbReference type="SFLD" id="SFLDG01151">
    <property type="entry name" value="Main.2:_Nu-like"/>
    <property type="match status" value="1"/>
</dbReference>
<dbReference type="SUPFAM" id="SSF47616">
    <property type="entry name" value="GST C-terminal domain-like"/>
    <property type="match status" value="1"/>
</dbReference>
<feature type="domain" description="GST C-terminal" evidence="8">
    <location>
        <begin position="91"/>
        <end position="219"/>
    </location>
</feature>
<evidence type="ECO:0000256" key="6">
    <source>
        <dbReference type="RuleBase" id="RU003494"/>
    </source>
</evidence>
<evidence type="ECO:0000256" key="2">
    <source>
        <dbReference type="ARBA" id="ARBA00012452"/>
    </source>
</evidence>
<protein>
    <recommendedName>
        <fullName evidence="2">glutathione transferase</fullName>
        <ecNumber evidence="2">2.5.1.18</ecNumber>
    </recommendedName>
</protein>
<comment type="function">
    <text evidence="5">Involved in the oxidative stress response and detoxification.</text>
</comment>
<evidence type="ECO:0000259" key="8">
    <source>
        <dbReference type="PROSITE" id="PS50405"/>
    </source>
</evidence>
<dbReference type="PANTHER" id="PTHR44051">
    <property type="entry name" value="GLUTATHIONE S-TRANSFERASE-RELATED"/>
    <property type="match status" value="1"/>
</dbReference>
<comment type="catalytic activity">
    <reaction evidence="4">
        <text>RX + glutathione = an S-substituted glutathione + a halide anion + H(+)</text>
        <dbReference type="Rhea" id="RHEA:16437"/>
        <dbReference type="ChEBI" id="CHEBI:15378"/>
        <dbReference type="ChEBI" id="CHEBI:16042"/>
        <dbReference type="ChEBI" id="CHEBI:17792"/>
        <dbReference type="ChEBI" id="CHEBI:57925"/>
        <dbReference type="ChEBI" id="CHEBI:90779"/>
        <dbReference type="EC" id="2.5.1.18"/>
    </reaction>
</comment>
<dbReference type="InterPro" id="IPR036249">
    <property type="entry name" value="Thioredoxin-like_sf"/>
</dbReference>
<dbReference type="AlphaFoldDB" id="A0A4S8QM92"/>
<dbReference type="InterPro" id="IPR010987">
    <property type="entry name" value="Glutathione-S-Trfase_C-like"/>
</dbReference>
<dbReference type="OrthoDB" id="422574at2759"/>
<sequence length="219" mass="25310">MATQSIHLYSHVKGPNPWKVATILEELGLPYEMEFVNPAELHTPVYEKINPNGRVPAIHDPNTDITLWESGAIINYLMATYDKDNKFQPTGTKEKFEAQQWLFFQVSGQGPYFGQYTWFSFFHPEKIPSAVDRYANEIKRVTKVLDTALEGKEYLVESKLTYADLSFVSWYQVITQFPGLRLEDFKETCPNFVNWMGKMFDRPAIKKVFEHKASLAAPK</sequence>
<dbReference type="InterPro" id="IPR040079">
    <property type="entry name" value="Glutathione_S-Trfase"/>
</dbReference>
<reference evidence="9 10" key="1">
    <citation type="submission" date="2017-12" db="EMBL/GenBank/DDBJ databases">
        <title>Comparative genomics of Botrytis spp.</title>
        <authorList>
            <person name="Valero-Jimenez C.A."/>
            <person name="Tapia P."/>
            <person name="Veloso J."/>
            <person name="Silva-Moreno E."/>
            <person name="Staats M."/>
            <person name="Valdes J.H."/>
            <person name="Van Kan J.A.L."/>
        </authorList>
    </citation>
    <scope>NUCLEOTIDE SEQUENCE [LARGE SCALE GENOMIC DNA]</scope>
    <source>
        <strain evidence="9 10">MUCL435</strain>
    </source>
</reference>
<evidence type="ECO:0000259" key="7">
    <source>
        <dbReference type="PROSITE" id="PS50404"/>
    </source>
</evidence>
<dbReference type="GO" id="GO:0005737">
    <property type="term" value="C:cytoplasm"/>
    <property type="evidence" value="ECO:0007669"/>
    <property type="project" value="UniProtKB-ARBA"/>
</dbReference>
<dbReference type="GO" id="GO:0005634">
    <property type="term" value="C:nucleus"/>
    <property type="evidence" value="ECO:0007669"/>
    <property type="project" value="UniProtKB-ARBA"/>
</dbReference>
<dbReference type="EC" id="2.5.1.18" evidence="2"/>